<evidence type="ECO:0000313" key="3">
    <source>
        <dbReference type="Proteomes" id="UP000823775"/>
    </source>
</evidence>
<feature type="region of interest" description="Disordered" evidence="1">
    <location>
        <begin position="1"/>
        <end position="28"/>
    </location>
</feature>
<gene>
    <name evidence="2" type="ORF">HAX54_051540</name>
</gene>
<organism evidence="2 3">
    <name type="scientific">Datura stramonium</name>
    <name type="common">Jimsonweed</name>
    <name type="synonym">Common thornapple</name>
    <dbReference type="NCBI Taxonomy" id="4076"/>
    <lineage>
        <taxon>Eukaryota</taxon>
        <taxon>Viridiplantae</taxon>
        <taxon>Streptophyta</taxon>
        <taxon>Embryophyta</taxon>
        <taxon>Tracheophyta</taxon>
        <taxon>Spermatophyta</taxon>
        <taxon>Magnoliopsida</taxon>
        <taxon>eudicotyledons</taxon>
        <taxon>Gunneridae</taxon>
        <taxon>Pentapetalae</taxon>
        <taxon>asterids</taxon>
        <taxon>lamiids</taxon>
        <taxon>Solanales</taxon>
        <taxon>Solanaceae</taxon>
        <taxon>Solanoideae</taxon>
        <taxon>Datureae</taxon>
        <taxon>Datura</taxon>
    </lineage>
</organism>
<feature type="compositionally biased region" description="Basic and acidic residues" evidence="1">
    <location>
        <begin position="184"/>
        <end position="214"/>
    </location>
</feature>
<feature type="compositionally biased region" description="Polar residues" evidence="1">
    <location>
        <begin position="219"/>
        <end position="228"/>
    </location>
</feature>
<feature type="region of interest" description="Disordered" evidence="1">
    <location>
        <begin position="84"/>
        <end position="114"/>
    </location>
</feature>
<feature type="region of interest" description="Disordered" evidence="1">
    <location>
        <begin position="184"/>
        <end position="228"/>
    </location>
</feature>
<name>A0ABS8RSY1_DATST</name>
<feature type="compositionally biased region" description="Basic and acidic residues" evidence="1">
    <location>
        <begin position="1"/>
        <end position="15"/>
    </location>
</feature>
<evidence type="ECO:0000313" key="2">
    <source>
        <dbReference type="EMBL" id="MCD7449351.1"/>
    </source>
</evidence>
<evidence type="ECO:0000256" key="1">
    <source>
        <dbReference type="SAM" id="MobiDB-lite"/>
    </source>
</evidence>
<sequence>MTETAERNGRNIYIEDKEEDEGVDPLGKKKHMEFEARHVERTKNSMGPILTIKPLDPSFKSNCIGLGFPWTRDEAKVNMQAAKEFAEQTKNTKPHMESKERDEEGESQGESHEGQLTVFEEPFPLASEDPLSKKEIEDRASIRVQSNVLKLSRMFGAAFEGCDKAAFELFLKIDQKGKLFRQEKEASRKENSTNVIPKEERNLEFHMNFKDGAPRNRGRITSCSSKRL</sequence>
<keyword evidence="3" id="KW-1185">Reference proteome</keyword>
<dbReference type="Proteomes" id="UP000823775">
    <property type="component" value="Unassembled WGS sequence"/>
</dbReference>
<protein>
    <submittedName>
        <fullName evidence="2">Uncharacterized protein</fullName>
    </submittedName>
</protein>
<accession>A0ABS8RSY1</accession>
<comment type="caution">
    <text evidence="2">The sequence shown here is derived from an EMBL/GenBank/DDBJ whole genome shotgun (WGS) entry which is preliminary data.</text>
</comment>
<reference evidence="2 3" key="1">
    <citation type="journal article" date="2021" name="BMC Genomics">
        <title>Datura genome reveals duplications of psychoactive alkaloid biosynthetic genes and high mutation rate following tissue culture.</title>
        <authorList>
            <person name="Rajewski A."/>
            <person name="Carter-House D."/>
            <person name="Stajich J."/>
            <person name="Litt A."/>
        </authorList>
    </citation>
    <scope>NUCLEOTIDE SEQUENCE [LARGE SCALE GENOMIC DNA]</scope>
    <source>
        <strain evidence="2">AR-01</strain>
    </source>
</reference>
<proteinExistence type="predicted"/>
<dbReference type="EMBL" id="JACEIK010000092">
    <property type="protein sequence ID" value="MCD7449351.1"/>
    <property type="molecule type" value="Genomic_DNA"/>
</dbReference>